<protein>
    <recommendedName>
        <fullName evidence="2">histidine kinase</fullName>
        <ecNumber evidence="2">2.7.13.3</ecNumber>
    </recommendedName>
</protein>
<keyword evidence="6" id="KW-0418">Kinase</keyword>
<evidence type="ECO:0000313" key="10">
    <source>
        <dbReference type="Proteomes" id="UP000249842"/>
    </source>
</evidence>
<accession>A0A328AYT1</accession>
<dbReference type="InterPro" id="IPR011495">
    <property type="entry name" value="Sig_transdc_His_kin_sub2_dim/P"/>
</dbReference>
<dbReference type="EMBL" id="QFYP01000001">
    <property type="protein sequence ID" value="RAK60270.1"/>
    <property type="molecule type" value="Genomic_DNA"/>
</dbReference>
<keyword evidence="3" id="KW-0597">Phosphoprotein</keyword>
<dbReference type="Pfam" id="PF07568">
    <property type="entry name" value="HisKA_2"/>
    <property type="match status" value="1"/>
</dbReference>
<organism evidence="9 10">
    <name type="scientific">Phenylobacterium hankyongense</name>
    <dbReference type="NCBI Taxonomy" id="1813876"/>
    <lineage>
        <taxon>Bacteria</taxon>
        <taxon>Pseudomonadati</taxon>
        <taxon>Pseudomonadota</taxon>
        <taxon>Alphaproteobacteria</taxon>
        <taxon>Caulobacterales</taxon>
        <taxon>Caulobacteraceae</taxon>
        <taxon>Phenylobacterium</taxon>
    </lineage>
</organism>
<dbReference type="GO" id="GO:0004673">
    <property type="term" value="F:protein histidine kinase activity"/>
    <property type="evidence" value="ECO:0007669"/>
    <property type="project" value="UniProtKB-EC"/>
</dbReference>
<dbReference type="PANTHER" id="PTHR41523:SF7">
    <property type="entry name" value="HISTIDINE KINASE"/>
    <property type="match status" value="1"/>
</dbReference>
<proteinExistence type="predicted"/>
<keyword evidence="10" id="KW-1185">Reference proteome</keyword>
<evidence type="ECO:0000256" key="3">
    <source>
        <dbReference type="ARBA" id="ARBA00022553"/>
    </source>
</evidence>
<evidence type="ECO:0000256" key="5">
    <source>
        <dbReference type="ARBA" id="ARBA00022741"/>
    </source>
</evidence>
<dbReference type="RefSeq" id="WP_111457563.1">
    <property type="nucleotide sequence ID" value="NZ_QFYP01000001.1"/>
</dbReference>
<name>A0A328AYT1_9CAUL</name>
<dbReference type="PANTHER" id="PTHR41523">
    <property type="entry name" value="TWO-COMPONENT SYSTEM SENSOR PROTEIN"/>
    <property type="match status" value="1"/>
</dbReference>
<comment type="caution">
    <text evidence="9">The sequence shown here is derived from an EMBL/GenBank/DDBJ whole genome shotgun (WGS) entry which is preliminary data.</text>
</comment>
<evidence type="ECO:0000259" key="8">
    <source>
        <dbReference type="Pfam" id="PF07568"/>
    </source>
</evidence>
<sequence length="216" mass="23160">MNSATAEPELDFQEANHRFLNTLASLYGFLRSDLGDLDDPAFSQAVGAFASRVQAFACVHRTLGEDPGEDLVDAPAHMARLCGGLCDALLAPRGLHCELSADPGTLPREICQTLDLIIADLVANAAKHAFVGRDCGRVSICLRHRPDGWMCAVADNRSGARGGASSNRMMLVRRLAHALDSDLCIHSDRQGMMVTLSLPESTLAHRTRASTAPCHA</sequence>
<evidence type="ECO:0000256" key="1">
    <source>
        <dbReference type="ARBA" id="ARBA00000085"/>
    </source>
</evidence>
<dbReference type="InterPro" id="IPR036890">
    <property type="entry name" value="HATPase_C_sf"/>
</dbReference>
<dbReference type="Proteomes" id="UP000249842">
    <property type="component" value="Unassembled WGS sequence"/>
</dbReference>
<dbReference type="GO" id="GO:0005524">
    <property type="term" value="F:ATP binding"/>
    <property type="evidence" value="ECO:0007669"/>
    <property type="project" value="UniProtKB-KW"/>
</dbReference>
<keyword evidence="7" id="KW-0067">ATP-binding</keyword>
<comment type="catalytic activity">
    <reaction evidence="1">
        <text>ATP + protein L-histidine = ADP + protein N-phospho-L-histidine.</text>
        <dbReference type="EC" id="2.7.13.3"/>
    </reaction>
</comment>
<keyword evidence="4" id="KW-0808">Transferase</keyword>
<dbReference type="EC" id="2.7.13.3" evidence="2"/>
<evidence type="ECO:0000256" key="6">
    <source>
        <dbReference type="ARBA" id="ARBA00022777"/>
    </source>
</evidence>
<dbReference type="Gene3D" id="3.30.565.10">
    <property type="entry name" value="Histidine kinase-like ATPase, C-terminal domain"/>
    <property type="match status" value="1"/>
</dbReference>
<dbReference type="OrthoDB" id="7991996at2"/>
<feature type="domain" description="Signal transduction histidine kinase subgroup 2 dimerisation and phosphoacceptor" evidence="8">
    <location>
        <begin position="14"/>
        <end position="87"/>
    </location>
</feature>
<evidence type="ECO:0000313" key="9">
    <source>
        <dbReference type="EMBL" id="RAK60270.1"/>
    </source>
</evidence>
<evidence type="ECO:0000256" key="2">
    <source>
        <dbReference type="ARBA" id="ARBA00012438"/>
    </source>
</evidence>
<keyword evidence="5" id="KW-0547">Nucleotide-binding</keyword>
<dbReference type="AlphaFoldDB" id="A0A328AYT1"/>
<evidence type="ECO:0000256" key="7">
    <source>
        <dbReference type="ARBA" id="ARBA00022840"/>
    </source>
</evidence>
<dbReference type="SUPFAM" id="SSF55874">
    <property type="entry name" value="ATPase domain of HSP90 chaperone/DNA topoisomerase II/histidine kinase"/>
    <property type="match status" value="1"/>
</dbReference>
<gene>
    <name evidence="9" type="ORF">DJ021_10865</name>
</gene>
<evidence type="ECO:0000256" key="4">
    <source>
        <dbReference type="ARBA" id="ARBA00022679"/>
    </source>
</evidence>
<reference evidence="10" key="1">
    <citation type="submission" date="2018-05" db="EMBL/GenBank/DDBJ databases">
        <authorList>
            <person name="Li X."/>
        </authorList>
    </citation>
    <scope>NUCLEOTIDE SEQUENCE [LARGE SCALE GENOMIC DNA]</scope>
    <source>
        <strain evidence="10">HKS-05</strain>
    </source>
</reference>